<proteinExistence type="predicted"/>
<comment type="caution">
    <text evidence="1">The sequence shown here is derived from an EMBL/GenBank/DDBJ whole genome shotgun (WGS) entry which is preliminary data.</text>
</comment>
<dbReference type="STRING" id="1428652.BIV24_15745"/>
<gene>
    <name evidence="1" type="ORF">BIV24_15745</name>
</gene>
<sequence length="145" mass="14596">MRVDIGERSDRVRGVERLGAGQVLGHVCLDELDVGHVCVGGYGAFVLGRGQLDASDARSVSPSEVDGVVAGSGADVQDTAACDVTQDLCSRSDPFPGRPAEPVGNGWGVGAGQLALAVDLPGPGVDLLGGHDCLLVGGCSEVRCA</sequence>
<name>A0A1S2PDP1_9ACTN</name>
<evidence type="ECO:0000313" key="1">
    <source>
        <dbReference type="EMBL" id="OIJ91702.1"/>
    </source>
</evidence>
<accession>A0A1S2PDP1</accession>
<dbReference type="EMBL" id="MLYP01000040">
    <property type="protein sequence ID" value="OIJ91702.1"/>
    <property type="molecule type" value="Genomic_DNA"/>
</dbReference>
<evidence type="ECO:0000313" key="2">
    <source>
        <dbReference type="Proteomes" id="UP000179935"/>
    </source>
</evidence>
<dbReference type="Proteomes" id="UP000179935">
    <property type="component" value="Unassembled WGS sequence"/>
</dbReference>
<keyword evidence="2" id="KW-1185">Reference proteome</keyword>
<protein>
    <submittedName>
        <fullName evidence="1">Uncharacterized protein</fullName>
    </submittedName>
</protein>
<dbReference type="AlphaFoldDB" id="A0A1S2PDP1"/>
<reference evidence="1 2" key="1">
    <citation type="submission" date="2016-10" db="EMBL/GenBank/DDBJ databases">
        <title>Genome sequence of Streptomyces sp. MUSC 93.</title>
        <authorList>
            <person name="Lee L.-H."/>
            <person name="Ser H.-L."/>
            <person name="Law J.W.-F."/>
        </authorList>
    </citation>
    <scope>NUCLEOTIDE SEQUENCE [LARGE SCALE GENOMIC DNA]</scope>
    <source>
        <strain evidence="1 2">MUSC 93</strain>
    </source>
</reference>
<organism evidence="1 2">
    <name type="scientific">Streptomyces colonosanans</name>
    <dbReference type="NCBI Taxonomy" id="1428652"/>
    <lineage>
        <taxon>Bacteria</taxon>
        <taxon>Bacillati</taxon>
        <taxon>Actinomycetota</taxon>
        <taxon>Actinomycetes</taxon>
        <taxon>Kitasatosporales</taxon>
        <taxon>Streptomycetaceae</taxon>
        <taxon>Streptomyces</taxon>
    </lineage>
</organism>